<keyword evidence="6 8" id="KW-1133">Transmembrane helix</keyword>
<reference evidence="9" key="2">
    <citation type="submission" date="2019-10" db="EMBL/GenBank/DDBJ databases">
        <title>Draft genome sequence of Rhodococcus aetherivorans JCM 14343.</title>
        <authorList>
            <person name="Inoue D."/>
            <person name="Nakazawa M."/>
            <person name="Yamamoto N."/>
            <person name="Sei K."/>
            <person name="Ike M."/>
        </authorList>
    </citation>
    <scope>NUCLEOTIDE SEQUENCE</scope>
    <source>
        <strain evidence="9">JCM 14343</strain>
    </source>
</reference>
<feature type="transmembrane region" description="Helical" evidence="8">
    <location>
        <begin position="59"/>
        <end position="80"/>
    </location>
</feature>
<evidence type="ECO:0000313" key="10">
    <source>
        <dbReference type="EMBL" id="UYF95817.1"/>
    </source>
</evidence>
<dbReference type="InterPro" id="IPR007208">
    <property type="entry name" value="MrpF/PhaF-like"/>
</dbReference>
<keyword evidence="4" id="KW-1003">Cell membrane</keyword>
<dbReference type="NCBIfam" id="NF005930">
    <property type="entry name" value="PRK07948.1"/>
    <property type="match status" value="1"/>
</dbReference>
<feature type="transmembrane region" description="Helical" evidence="8">
    <location>
        <begin position="33"/>
        <end position="52"/>
    </location>
</feature>
<dbReference type="EMBL" id="BLAH01000197">
    <property type="protein sequence ID" value="GES40240.1"/>
    <property type="molecule type" value="Genomic_DNA"/>
</dbReference>
<gene>
    <name evidence="10" type="ORF">OCS65_08685</name>
    <name evidence="9" type="ORF">RAJCM14343_5523</name>
</gene>
<accession>N1LYN1</accession>
<dbReference type="AlphaFoldDB" id="A0A059MM24"/>
<keyword evidence="11" id="KW-1185">Reference proteome</keyword>
<dbReference type="Proteomes" id="UP001163947">
    <property type="component" value="Chromosome"/>
</dbReference>
<comment type="similarity">
    <text evidence="2">Belongs to the CPA3 antiporters (TC 2.A.63) subunit F family.</text>
</comment>
<dbReference type="GO" id="GO:0005886">
    <property type="term" value="C:plasma membrane"/>
    <property type="evidence" value="ECO:0007669"/>
    <property type="project" value="UniProtKB-SubCell"/>
</dbReference>
<evidence type="ECO:0000256" key="3">
    <source>
        <dbReference type="ARBA" id="ARBA00022448"/>
    </source>
</evidence>
<comment type="subcellular location">
    <subcellularLocation>
        <location evidence="1">Cell membrane</location>
        <topology evidence="1">Multi-pass membrane protein</topology>
    </subcellularLocation>
</comment>
<dbReference type="GO" id="GO:0015385">
    <property type="term" value="F:sodium:proton antiporter activity"/>
    <property type="evidence" value="ECO:0007669"/>
    <property type="project" value="TreeGrafter"/>
</dbReference>
<dbReference type="PANTHER" id="PTHR34702:SF1">
    <property type="entry name" value="NA(+)_H(+) ANTIPORTER SUBUNIT F"/>
    <property type="match status" value="1"/>
</dbReference>
<evidence type="ECO:0000256" key="8">
    <source>
        <dbReference type="SAM" id="Phobius"/>
    </source>
</evidence>
<organism evidence="10 12">
    <name type="scientific">Rhodococcus aetherivorans</name>
    <dbReference type="NCBI Taxonomy" id="191292"/>
    <lineage>
        <taxon>Bacteria</taxon>
        <taxon>Bacillati</taxon>
        <taxon>Actinomycetota</taxon>
        <taxon>Actinomycetes</taxon>
        <taxon>Mycobacteriales</taxon>
        <taxon>Nocardiaceae</taxon>
        <taxon>Rhodococcus</taxon>
    </lineage>
</organism>
<dbReference type="KEGG" id="rav:AAT18_20030"/>
<keyword evidence="5 8" id="KW-0812">Transmembrane</keyword>
<evidence type="ECO:0000256" key="4">
    <source>
        <dbReference type="ARBA" id="ARBA00022475"/>
    </source>
</evidence>
<dbReference type="EMBL" id="CP106982">
    <property type="protein sequence ID" value="UYF95817.1"/>
    <property type="molecule type" value="Genomic_DNA"/>
</dbReference>
<dbReference type="RefSeq" id="WP_006932436.1">
    <property type="nucleotide sequence ID" value="NZ_BAAAYP010000009.1"/>
</dbReference>
<dbReference type="PANTHER" id="PTHR34702">
    <property type="entry name" value="NA(+)/H(+) ANTIPORTER SUBUNIT F1"/>
    <property type="match status" value="1"/>
</dbReference>
<accession>A0A059MM24</accession>
<evidence type="ECO:0000313" key="9">
    <source>
        <dbReference type="EMBL" id="GES40240.1"/>
    </source>
</evidence>
<dbReference type="Pfam" id="PF04066">
    <property type="entry name" value="MrpF_PhaF"/>
    <property type="match status" value="1"/>
</dbReference>
<dbReference type="GeneID" id="83620488"/>
<name>A0A059MM24_9NOCA</name>
<reference evidence="10" key="3">
    <citation type="submission" date="2022-09" db="EMBL/GenBank/DDBJ databases">
        <title>The genome sequence of Rhodococcus aetherivorans N1.</title>
        <authorList>
            <person name="Jiang W."/>
        </authorList>
    </citation>
    <scope>NUCLEOTIDE SEQUENCE</scope>
    <source>
        <strain evidence="10">N1</strain>
    </source>
</reference>
<dbReference type="Proteomes" id="UP000325466">
    <property type="component" value="Unassembled WGS sequence"/>
</dbReference>
<evidence type="ECO:0000313" key="11">
    <source>
        <dbReference type="Proteomes" id="UP000325466"/>
    </source>
</evidence>
<accession>A0A0F6VKZ2</accession>
<proteinExistence type="inferred from homology"/>
<sequence>MTVILALSGALLVVAAALITYRVLAGPTSLDRLIALDALLAIAMCGLAAWAVHSRDTTIVPAVVALALVGFIGSVSVARFRVRDDQ</sequence>
<reference evidence="9 11" key="1">
    <citation type="journal article" date="2018" name="Biodegradation">
        <title>1,4-Dioxane degradation characteristics of Rhodococcus aetherivorans JCM 14343.</title>
        <authorList>
            <person name="Inoue D."/>
            <person name="Tsunoda T."/>
            <person name="Yamamoto N."/>
            <person name="Ike M."/>
            <person name="Sei K."/>
        </authorList>
    </citation>
    <scope>NUCLEOTIDE SEQUENCE [LARGE SCALE GENOMIC DNA]</scope>
    <source>
        <strain evidence="9 11">JCM 14343</strain>
    </source>
</reference>
<evidence type="ECO:0000256" key="7">
    <source>
        <dbReference type="ARBA" id="ARBA00023136"/>
    </source>
</evidence>
<evidence type="ECO:0000256" key="2">
    <source>
        <dbReference type="ARBA" id="ARBA00009212"/>
    </source>
</evidence>
<evidence type="ECO:0000313" key="12">
    <source>
        <dbReference type="Proteomes" id="UP001163947"/>
    </source>
</evidence>
<evidence type="ECO:0000256" key="5">
    <source>
        <dbReference type="ARBA" id="ARBA00022692"/>
    </source>
</evidence>
<evidence type="ECO:0000256" key="1">
    <source>
        <dbReference type="ARBA" id="ARBA00004651"/>
    </source>
</evidence>
<keyword evidence="3" id="KW-0813">Transport</keyword>
<protein>
    <submittedName>
        <fullName evidence="10">Monovalent cation/H+ antiporter complex subunit F</fullName>
    </submittedName>
    <submittedName>
        <fullName evidence="9">Na(+) H(+) antiporter subunit F</fullName>
    </submittedName>
</protein>
<keyword evidence="7 8" id="KW-0472">Membrane</keyword>
<evidence type="ECO:0000256" key="6">
    <source>
        <dbReference type="ARBA" id="ARBA00022989"/>
    </source>
</evidence>